<name>A0A1F5NN18_9BACT</name>
<dbReference type="AlphaFoldDB" id="A0A1F5NN18"/>
<dbReference type="Gene3D" id="3.30.420.10">
    <property type="entry name" value="Ribonuclease H-like superfamily/Ribonuclease H"/>
    <property type="match status" value="1"/>
</dbReference>
<reference evidence="2 3" key="1">
    <citation type="journal article" date="2016" name="Nat. Commun.">
        <title>Thousands of microbial genomes shed light on interconnected biogeochemical processes in an aquifer system.</title>
        <authorList>
            <person name="Anantharaman K."/>
            <person name="Brown C.T."/>
            <person name="Hug L.A."/>
            <person name="Sharon I."/>
            <person name="Castelle C.J."/>
            <person name="Probst A.J."/>
            <person name="Thomas B.C."/>
            <person name="Singh A."/>
            <person name="Wilkins M.J."/>
            <person name="Karaoz U."/>
            <person name="Brodie E.L."/>
            <person name="Williams K.H."/>
            <person name="Hubbard S.S."/>
            <person name="Banfield J.F."/>
        </authorList>
    </citation>
    <scope>NUCLEOTIDE SEQUENCE [LARGE SCALE GENOMIC DNA]</scope>
</reference>
<dbReference type="PROSITE" id="PS50879">
    <property type="entry name" value="RNASE_H_1"/>
    <property type="match status" value="1"/>
</dbReference>
<dbReference type="InterPro" id="IPR012337">
    <property type="entry name" value="RNaseH-like_sf"/>
</dbReference>
<dbReference type="GO" id="GO:0003676">
    <property type="term" value="F:nucleic acid binding"/>
    <property type="evidence" value="ECO:0007669"/>
    <property type="project" value="InterPro"/>
</dbReference>
<organism evidence="2 3">
    <name type="scientific">Candidatus Doudnabacteria bacterium RIFCSPHIGHO2_01_FULL_46_14</name>
    <dbReference type="NCBI Taxonomy" id="1817824"/>
    <lineage>
        <taxon>Bacteria</taxon>
        <taxon>Candidatus Doudnaibacteriota</taxon>
    </lineage>
</organism>
<dbReference type="Pfam" id="PF13456">
    <property type="entry name" value="RVT_3"/>
    <property type="match status" value="1"/>
</dbReference>
<accession>A0A1F5NN18</accession>
<comment type="caution">
    <text evidence="2">The sequence shown here is derived from an EMBL/GenBank/DDBJ whole genome shotgun (WGS) entry which is preliminary data.</text>
</comment>
<sequence length="135" mass="14713">MTKVTLYTDGGARGNPGPAAIGVVVYDESGKILRKISRQLGLATNNQAEYQALIAGLEAAVALHATEVACYLDSELVVKQMQGKYKIREAGLQELAPLVFRLVKNFVRAEFIHVPREKNKLADELVNKALDDAGF</sequence>
<gene>
    <name evidence="2" type="ORF">A2751_00595</name>
</gene>
<dbReference type="PANTHER" id="PTHR48475">
    <property type="entry name" value="RIBONUCLEASE H"/>
    <property type="match status" value="1"/>
</dbReference>
<dbReference type="InterPro" id="IPR036397">
    <property type="entry name" value="RNaseH_sf"/>
</dbReference>
<evidence type="ECO:0000313" key="3">
    <source>
        <dbReference type="Proteomes" id="UP000176864"/>
    </source>
</evidence>
<dbReference type="EMBL" id="MFEK01000012">
    <property type="protein sequence ID" value="OGE78924.1"/>
    <property type="molecule type" value="Genomic_DNA"/>
</dbReference>
<dbReference type="CDD" id="cd09279">
    <property type="entry name" value="RNase_HI_like"/>
    <property type="match status" value="1"/>
</dbReference>
<dbReference type="GO" id="GO:0004523">
    <property type="term" value="F:RNA-DNA hybrid ribonuclease activity"/>
    <property type="evidence" value="ECO:0007669"/>
    <property type="project" value="InterPro"/>
</dbReference>
<dbReference type="STRING" id="1817824.A2751_00595"/>
<protein>
    <recommendedName>
        <fullName evidence="1">RNase H type-1 domain-containing protein</fullName>
    </recommendedName>
</protein>
<feature type="domain" description="RNase H type-1" evidence="1">
    <location>
        <begin position="1"/>
        <end position="131"/>
    </location>
</feature>
<evidence type="ECO:0000259" key="1">
    <source>
        <dbReference type="PROSITE" id="PS50879"/>
    </source>
</evidence>
<dbReference type="Proteomes" id="UP000176864">
    <property type="component" value="Unassembled WGS sequence"/>
</dbReference>
<dbReference type="InterPro" id="IPR002156">
    <property type="entry name" value="RNaseH_domain"/>
</dbReference>
<proteinExistence type="predicted"/>
<evidence type="ECO:0000313" key="2">
    <source>
        <dbReference type="EMBL" id="OGE78924.1"/>
    </source>
</evidence>
<dbReference type="SUPFAM" id="SSF53098">
    <property type="entry name" value="Ribonuclease H-like"/>
    <property type="match status" value="1"/>
</dbReference>
<dbReference type="PANTHER" id="PTHR48475:SF1">
    <property type="entry name" value="RNASE H TYPE-1 DOMAIN-CONTAINING PROTEIN"/>
    <property type="match status" value="1"/>
</dbReference>